<dbReference type="Proteomes" id="UP000019063">
    <property type="component" value="Unassembled WGS sequence"/>
</dbReference>
<dbReference type="RefSeq" id="WP_051487715.1">
    <property type="nucleotide sequence ID" value="NZ_AQQW01000006.1"/>
</dbReference>
<keyword evidence="3 6" id="KW-0812">Transmembrane</keyword>
<evidence type="ECO:0000313" key="9">
    <source>
        <dbReference type="Proteomes" id="UP000019063"/>
    </source>
</evidence>
<evidence type="ECO:0000256" key="6">
    <source>
        <dbReference type="SAM" id="Phobius"/>
    </source>
</evidence>
<dbReference type="InterPro" id="IPR018076">
    <property type="entry name" value="T2SS_GspF_dom"/>
</dbReference>
<feature type="transmembrane region" description="Helical" evidence="6">
    <location>
        <begin position="303"/>
        <end position="323"/>
    </location>
</feature>
<evidence type="ECO:0000259" key="7">
    <source>
        <dbReference type="Pfam" id="PF00482"/>
    </source>
</evidence>
<evidence type="ECO:0000256" key="1">
    <source>
        <dbReference type="ARBA" id="ARBA00004651"/>
    </source>
</evidence>
<feature type="transmembrane region" description="Helical" evidence="6">
    <location>
        <begin position="151"/>
        <end position="171"/>
    </location>
</feature>
<organism evidence="8 9">
    <name type="scientific">Roseivivax marinus</name>
    <dbReference type="NCBI Taxonomy" id="1379903"/>
    <lineage>
        <taxon>Bacteria</taxon>
        <taxon>Pseudomonadati</taxon>
        <taxon>Pseudomonadota</taxon>
        <taxon>Alphaproteobacteria</taxon>
        <taxon>Rhodobacterales</taxon>
        <taxon>Roseobacteraceae</taxon>
        <taxon>Roseivivax</taxon>
    </lineage>
</organism>
<feature type="domain" description="Type II secretion system protein GspF" evidence="7">
    <location>
        <begin position="190"/>
        <end position="317"/>
    </location>
</feature>
<dbReference type="eggNOG" id="COG2064">
    <property type="taxonomic scope" value="Bacteria"/>
</dbReference>
<dbReference type="AlphaFoldDB" id="W4HKE9"/>
<name>W4HKE9_9RHOB</name>
<keyword evidence="4 6" id="KW-1133">Transmembrane helix</keyword>
<evidence type="ECO:0000256" key="3">
    <source>
        <dbReference type="ARBA" id="ARBA00022692"/>
    </source>
</evidence>
<gene>
    <name evidence="8" type="ORF">ATO8_11354</name>
</gene>
<proteinExistence type="predicted"/>
<comment type="subcellular location">
    <subcellularLocation>
        <location evidence="1">Cell membrane</location>
        <topology evidence="1">Multi-pass membrane protein</topology>
    </subcellularLocation>
</comment>
<keyword evidence="5 6" id="KW-0472">Membrane</keyword>
<sequence length="331" mass="36328">MDALNFLLARLDLDAALVLQLGVAAGLMLAVVSVGAALRGNPAAERIARGTEAARDARRARGLLRETVATPRGLMRAVLPREGKETDKLRLKLLQAGFTRPGALQIYMLVRVFVGFVVPLIFLALVMAARTPGLGLPDALAEPFAELSHSATLKWLAILVGVGYFTPSAWLDRRVRERQRRIEEAFPNALDLMQVSVDTGLGFDLAMTRVGNELASVSPEIAFEFLSTQHQIQAGRAREDALDDMAGRTGVEVVRSFARVVQQSMRFGTPMSEALTTYANEMRDYREMRAQEMANKLPVKMSAVLASLMLPALIMITIGPNVIRYIRLMSH</sequence>
<keyword evidence="9" id="KW-1185">Reference proteome</keyword>
<dbReference type="GO" id="GO:0005886">
    <property type="term" value="C:plasma membrane"/>
    <property type="evidence" value="ECO:0007669"/>
    <property type="project" value="UniProtKB-SubCell"/>
</dbReference>
<feature type="transmembrane region" description="Helical" evidence="6">
    <location>
        <begin position="108"/>
        <end position="131"/>
    </location>
</feature>
<dbReference type="PANTHER" id="PTHR35007">
    <property type="entry name" value="INTEGRAL MEMBRANE PROTEIN-RELATED"/>
    <property type="match status" value="1"/>
</dbReference>
<dbReference type="Pfam" id="PF00482">
    <property type="entry name" value="T2SSF"/>
    <property type="match status" value="1"/>
</dbReference>
<accession>W4HKE9</accession>
<reference evidence="8 9" key="1">
    <citation type="journal article" date="2014" name="Antonie Van Leeuwenhoek">
        <title>Roseivivax atlanticus sp. nov., isolated from surface seawater of the Atlantic Ocean.</title>
        <authorList>
            <person name="Li G."/>
            <person name="Lai Q."/>
            <person name="Liu X."/>
            <person name="Sun F."/>
            <person name="Shao Z."/>
        </authorList>
    </citation>
    <scope>NUCLEOTIDE SEQUENCE [LARGE SCALE GENOMIC DNA]</scope>
    <source>
        <strain evidence="8 9">22II-s10s</strain>
    </source>
</reference>
<comment type="caution">
    <text evidence="8">The sequence shown here is derived from an EMBL/GenBank/DDBJ whole genome shotgun (WGS) entry which is preliminary data.</text>
</comment>
<dbReference type="STRING" id="1379903.ATO8_11354"/>
<dbReference type="EMBL" id="AQQW01000006">
    <property type="protein sequence ID" value="ETW12611.1"/>
    <property type="molecule type" value="Genomic_DNA"/>
</dbReference>
<keyword evidence="2" id="KW-1003">Cell membrane</keyword>
<dbReference type="PANTHER" id="PTHR35007:SF2">
    <property type="entry name" value="PILUS ASSEMBLE PROTEIN"/>
    <property type="match status" value="1"/>
</dbReference>
<feature type="transmembrane region" description="Helical" evidence="6">
    <location>
        <begin position="15"/>
        <end position="38"/>
    </location>
</feature>
<evidence type="ECO:0000256" key="5">
    <source>
        <dbReference type="ARBA" id="ARBA00023136"/>
    </source>
</evidence>
<protein>
    <submittedName>
        <fullName evidence="8">Type II secretion system protein</fullName>
    </submittedName>
</protein>
<evidence type="ECO:0000256" key="2">
    <source>
        <dbReference type="ARBA" id="ARBA00022475"/>
    </source>
</evidence>
<dbReference type="PATRIC" id="fig|1317118.6.peg.2338"/>
<evidence type="ECO:0000313" key="8">
    <source>
        <dbReference type="EMBL" id="ETW12611.1"/>
    </source>
</evidence>
<evidence type="ECO:0000256" key="4">
    <source>
        <dbReference type="ARBA" id="ARBA00022989"/>
    </source>
</evidence>